<dbReference type="STRING" id="1238182.C882_3569"/>
<evidence type="ECO:0000313" key="3">
    <source>
        <dbReference type="Proteomes" id="UP000009881"/>
    </source>
</evidence>
<dbReference type="PANTHER" id="PTHR11102:SF160">
    <property type="entry name" value="ERAD-ASSOCIATED E3 UBIQUITIN-PROTEIN LIGASE COMPONENT HRD3"/>
    <property type="match status" value="1"/>
</dbReference>
<name>K9HNA9_9PROT</name>
<dbReference type="PANTHER" id="PTHR11102">
    <property type="entry name" value="SEL-1-LIKE PROTEIN"/>
    <property type="match status" value="1"/>
</dbReference>
<dbReference type="RefSeq" id="WP_009539687.1">
    <property type="nucleotide sequence ID" value="NZ_ANHY01000005.1"/>
</dbReference>
<evidence type="ECO:0000313" key="2">
    <source>
        <dbReference type="EMBL" id="EKV31818.1"/>
    </source>
</evidence>
<dbReference type="eggNOG" id="COG0790">
    <property type="taxonomic scope" value="Bacteria"/>
</dbReference>
<comment type="caution">
    <text evidence="2">The sequence shown here is derived from an EMBL/GenBank/DDBJ whole genome shotgun (WGS) entry which is preliminary data.</text>
</comment>
<dbReference type="AlphaFoldDB" id="K9HNA9"/>
<evidence type="ECO:0000256" key="1">
    <source>
        <dbReference type="SAM" id="SignalP"/>
    </source>
</evidence>
<evidence type="ECO:0008006" key="4">
    <source>
        <dbReference type="Google" id="ProtNLM"/>
    </source>
</evidence>
<dbReference type="SMART" id="SM00671">
    <property type="entry name" value="SEL1"/>
    <property type="match status" value="3"/>
</dbReference>
<dbReference type="Proteomes" id="UP000009881">
    <property type="component" value="Unassembled WGS sequence"/>
</dbReference>
<proteinExistence type="predicted"/>
<keyword evidence="1" id="KW-0732">Signal</keyword>
<gene>
    <name evidence="2" type="ORF">C882_3569</name>
</gene>
<dbReference type="EMBL" id="ANHY01000005">
    <property type="protein sequence ID" value="EKV31818.1"/>
    <property type="molecule type" value="Genomic_DNA"/>
</dbReference>
<feature type="signal peptide" evidence="1">
    <location>
        <begin position="1"/>
        <end position="21"/>
    </location>
</feature>
<dbReference type="InterPro" id="IPR006597">
    <property type="entry name" value="Sel1-like"/>
</dbReference>
<dbReference type="Gene3D" id="1.25.40.10">
    <property type="entry name" value="Tetratricopeptide repeat domain"/>
    <property type="match status" value="1"/>
</dbReference>
<organism evidence="2 3">
    <name type="scientific">Caenispirillum salinarum AK4</name>
    <dbReference type="NCBI Taxonomy" id="1238182"/>
    <lineage>
        <taxon>Bacteria</taxon>
        <taxon>Pseudomonadati</taxon>
        <taxon>Pseudomonadota</taxon>
        <taxon>Alphaproteobacteria</taxon>
        <taxon>Rhodospirillales</taxon>
        <taxon>Novispirillaceae</taxon>
        <taxon>Caenispirillum</taxon>
    </lineage>
</organism>
<dbReference type="InterPro" id="IPR011990">
    <property type="entry name" value="TPR-like_helical_dom_sf"/>
</dbReference>
<protein>
    <recommendedName>
        <fullName evidence="4">Sel1 repeat family protein</fullName>
    </recommendedName>
</protein>
<reference evidence="2 3" key="1">
    <citation type="journal article" date="2013" name="Genome Announc.">
        <title>Draft Genome Sequence of an Alphaproteobacterium, Caenispirillum salinarum AK4(T), Isolated from a Solar Saltern.</title>
        <authorList>
            <person name="Khatri I."/>
            <person name="Singh A."/>
            <person name="Korpole S."/>
            <person name="Pinnaka A.K."/>
            <person name="Subramanian S."/>
        </authorList>
    </citation>
    <scope>NUCLEOTIDE SEQUENCE [LARGE SCALE GENOMIC DNA]</scope>
    <source>
        <strain evidence="2 3">AK4</strain>
    </source>
</reference>
<sequence>MRRRLAVSLIVLMTAAAPVLADDFGAEDTVSRQAVAGLEAYAAYKMGDYDTARALWEDLAAKGNTTAMVNLANLFEQGQGAPADRAAALEWTRKAAEAGDPRAMVSLGVAHEGGASGLPRDLEAAERWFRKAAGAGDADAHFNLGVLLLTNRGQGLDTTPPDQRRAAACHLRAAADQGHVEARAMLKIAEKGGD</sequence>
<feature type="chain" id="PRO_5003930344" description="Sel1 repeat family protein" evidence="1">
    <location>
        <begin position="22"/>
        <end position="194"/>
    </location>
</feature>
<dbReference type="InterPro" id="IPR050767">
    <property type="entry name" value="Sel1_AlgK"/>
</dbReference>
<accession>K9HNA9</accession>
<dbReference type="SUPFAM" id="SSF81901">
    <property type="entry name" value="HCP-like"/>
    <property type="match status" value="1"/>
</dbReference>
<keyword evidence="3" id="KW-1185">Reference proteome</keyword>
<dbReference type="Pfam" id="PF08238">
    <property type="entry name" value="Sel1"/>
    <property type="match status" value="3"/>
</dbReference>